<proteinExistence type="predicted"/>
<protein>
    <submittedName>
        <fullName evidence="1">DUF924 domain-containing protein</fullName>
    </submittedName>
</protein>
<comment type="caution">
    <text evidence="1">The sequence shown here is derived from an EMBL/GenBank/DDBJ whole genome shotgun (WGS) entry which is preliminary data.</text>
</comment>
<organism evidence="1 2">
    <name type="scientific">Pseudaquabacterium terrae</name>
    <dbReference type="NCBI Taxonomy" id="2732868"/>
    <lineage>
        <taxon>Bacteria</taxon>
        <taxon>Pseudomonadati</taxon>
        <taxon>Pseudomonadota</taxon>
        <taxon>Betaproteobacteria</taxon>
        <taxon>Burkholderiales</taxon>
        <taxon>Sphaerotilaceae</taxon>
        <taxon>Pseudaquabacterium</taxon>
    </lineage>
</organism>
<reference evidence="1 2" key="1">
    <citation type="submission" date="2020-05" db="EMBL/GenBank/DDBJ databases">
        <title>Aquincola sp. isolate from soil.</title>
        <authorList>
            <person name="Han J."/>
            <person name="Kim D.-U."/>
        </authorList>
    </citation>
    <scope>NUCLEOTIDE SEQUENCE [LARGE SCALE GENOMIC DNA]</scope>
    <source>
        <strain evidence="1 2">S2</strain>
    </source>
</reference>
<dbReference type="Gene3D" id="1.20.58.320">
    <property type="entry name" value="TPR-like"/>
    <property type="match status" value="1"/>
</dbReference>
<sequence length="198" mass="21735">MDRTSPALPPGAVLDFWFAPPGDPEHLRTRAAWFRKDPAFDAQIRERFGATIEAALGGDVGDWAQTPAGALAEVIVLDQFTRNVFRDSARAFAGDARALAAAQAMVGRGDDRALAGVQRQFVYLPFEHAEDLGQQREALRLFAALERDEPQLDGLLRWAQAHHDIIERFGRFPHRNAALGRASTAEEAAFLKTPGSGF</sequence>
<dbReference type="Pfam" id="PF06041">
    <property type="entry name" value="DUF924"/>
    <property type="match status" value="1"/>
</dbReference>
<dbReference type="SUPFAM" id="SSF48452">
    <property type="entry name" value="TPR-like"/>
    <property type="match status" value="1"/>
</dbReference>
<name>A0ABX2EH82_9BURK</name>
<dbReference type="RefSeq" id="WP_173123216.1">
    <property type="nucleotide sequence ID" value="NZ_JABRWJ010000004.1"/>
</dbReference>
<dbReference type="Gene3D" id="1.25.40.10">
    <property type="entry name" value="Tetratricopeptide repeat domain"/>
    <property type="match status" value="1"/>
</dbReference>
<accession>A0ABX2EH82</accession>
<dbReference type="InterPro" id="IPR011990">
    <property type="entry name" value="TPR-like_helical_dom_sf"/>
</dbReference>
<gene>
    <name evidence="1" type="ORF">HLB44_13400</name>
</gene>
<dbReference type="InterPro" id="IPR010323">
    <property type="entry name" value="DUF924"/>
</dbReference>
<keyword evidence="2" id="KW-1185">Reference proteome</keyword>
<evidence type="ECO:0000313" key="2">
    <source>
        <dbReference type="Proteomes" id="UP000737171"/>
    </source>
</evidence>
<dbReference type="EMBL" id="JABRWJ010000004">
    <property type="protein sequence ID" value="NRF67983.1"/>
    <property type="molecule type" value="Genomic_DNA"/>
</dbReference>
<evidence type="ECO:0000313" key="1">
    <source>
        <dbReference type="EMBL" id="NRF67983.1"/>
    </source>
</evidence>
<dbReference type="Proteomes" id="UP000737171">
    <property type="component" value="Unassembled WGS sequence"/>
</dbReference>